<dbReference type="PANTHER" id="PTHR43297:SF2">
    <property type="entry name" value="DIPEPTIDE TRANSPORT ATP-BINDING PROTEIN DPPD"/>
    <property type="match status" value="1"/>
</dbReference>
<dbReference type="GO" id="GO:0005524">
    <property type="term" value="F:ATP binding"/>
    <property type="evidence" value="ECO:0007669"/>
    <property type="project" value="UniProtKB-KW"/>
</dbReference>
<proteinExistence type="inferred from homology"/>
<evidence type="ECO:0000256" key="3">
    <source>
        <dbReference type="ARBA" id="ARBA00022448"/>
    </source>
</evidence>
<sequence>MSGDRTVLDVTGLSVGTRHTPLLHDVTFSIERGERVGLIGESGSGKSLTALAVMGLLSEGLTATGDVRLSARTPATRNLLEVGEREMARLRGDGMSMVFQEPMTALNPTMKVGDQVAEVMLLHRTQPSRAAARRRVVELLERVDLPDAEHLARSYPHELSGGQRQRVVLAIALANDPALLICDEPTTALDVTVQATVLDLVVRGVEARDAAMLFITHDLGVVATVCERVLVMYGGRIVEAGPVAEVFSDPRHRYTQGLIGASDLVGAEGRRGRAALPTIPGSVPPAGRFPDGCVFRTRCAHATARCETPPPWFPRGDHPAGETAYGHACVHPAGEGQRG</sequence>
<dbReference type="Gene3D" id="3.40.50.300">
    <property type="entry name" value="P-loop containing nucleotide triphosphate hydrolases"/>
    <property type="match status" value="1"/>
</dbReference>
<evidence type="ECO:0000256" key="2">
    <source>
        <dbReference type="ARBA" id="ARBA00005417"/>
    </source>
</evidence>
<dbReference type="RefSeq" id="WP_141820688.1">
    <property type="nucleotide sequence ID" value="NZ_BAAAIL010000001.1"/>
</dbReference>
<dbReference type="GO" id="GO:0005886">
    <property type="term" value="C:plasma membrane"/>
    <property type="evidence" value="ECO:0007669"/>
    <property type="project" value="UniProtKB-SubCell"/>
</dbReference>
<dbReference type="InterPro" id="IPR013563">
    <property type="entry name" value="Oligopep_ABC_C"/>
</dbReference>
<dbReference type="CDD" id="cd03257">
    <property type="entry name" value="ABC_NikE_OppD_transporters"/>
    <property type="match status" value="1"/>
</dbReference>
<evidence type="ECO:0000313" key="10">
    <source>
        <dbReference type="Proteomes" id="UP000315133"/>
    </source>
</evidence>
<dbReference type="SMART" id="SM00382">
    <property type="entry name" value="AAA"/>
    <property type="match status" value="1"/>
</dbReference>
<dbReference type="InterPro" id="IPR050388">
    <property type="entry name" value="ABC_Ni/Peptide_Import"/>
</dbReference>
<dbReference type="EMBL" id="VFPU01000002">
    <property type="protein sequence ID" value="TQM91205.1"/>
    <property type="molecule type" value="Genomic_DNA"/>
</dbReference>
<dbReference type="NCBIfam" id="TIGR01727">
    <property type="entry name" value="oligo_HPY"/>
    <property type="match status" value="1"/>
</dbReference>
<keyword evidence="10" id="KW-1185">Reference proteome</keyword>
<name>A0A543K808_9MICO</name>
<dbReference type="Pfam" id="PF08352">
    <property type="entry name" value="oligo_HPY"/>
    <property type="match status" value="1"/>
</dbReference>
<dbReference type="InterPro" id="IPR027417">
    <property type="entry name" value="P-loop_NTPase"/>
</dbReference>
<comment type="similarity">
    <text evidence="2">Belongs to the ABC transporter superfamily.</text>
</comment>
<comment type="subcellular location">
    <subcellularLocation>
        <location evidence="1">Cell membrane</location>
        <topology evidence="1">Peripheral membrane protein</topology>
    </subcellularLocation>
</comment>
<evidence type="ECO:0000256" key="4">
    <source>
        <dbReference type="ARBA" id="ARBA00022475"/>
    </source>
</evidence>
<dbReference type="InterPro" id="IPR003593">
    <property type="entry name" value="AAA+_ATPase"/>
</dbReference>
<keyword evidence="6 9" id="KW-0067">ATP-binding</keyword>
<keyword evidence="7" id="KW-0472">Membrane</keyword>
<keyword evidence="5" id="KW-0547">Nucleotide-binding</keyword>
<evidence type="ECO:0000256" key="6">
    <source>
        <dbReference type="ARBA" id="ARBA00022840"/>
    </source>
</evidence>
<organism evidence="9 10">
    <name type="scientific">Ornithinimicrobium humiphilum</name>
    <dbReference type="NCBI Taxonomy" id="125288"/>
    <lineage>
        <taxon>Bacteria</taxon>
        <taxon>Bacillati</taxon>
        <taxon>Actinomycetota</taxon>
        <taxon>Actinomycetes</taxon>
        <taxon>Micrococcales</taxon>
        <taxon>Ornithinimicrobiaceae</taxon>
        <taxon>Ornithinimicrobium</taxon>
    </lineage>
</organism>
<dbReference type="PROSITE" id="PS50893">
    <property type="entry name" value="ABC_TRANSPORTER_2"/>
    <property type="match status" value="1"/>
</dbReference>
<gene>
    <name evidence="9" type="ORF">FB476_2941</name>
</gene>
<dbReference type="InterPro" id="IPR017871">
    <property type="entry name" value="ABC_transporter-like_CS"/>
</dbReference>
<dbReference type="GO" id="GO:0016887">
    <property type="term" value="F:ATP hydrolysis activity"/>
    <property type="evidence" value="ECO:0007669"/>
    <property type="project" value="InterPro"/>
</dbReference>
<dbReference type="AlphaFoldDB" id="A0A543K808"/>
<dbReference type="SUPFAM" id="SSF52540">
    <property type="entry name" value="P-loop containing nucleoside triphosphate hydrolases"/>
    <property type="match status" value="1"/>
</dbReference>
<feature type="domain" description="ABC transporter" evidence="8">
    <location>
        <begin position="8"/>
        <end position="259"/>
    </location>
</feature>
<evidence type="ECO:0000256" key="1">
    <source>
        <dbReference type="ARBA" id="ARBA00004202"/>
    </source>
</evidence>
<dbReference type="OrthoDB" id="8481147at2"/>
<dbReference type="PROSITE" id="PS00211">
    <property type="entry name" value="ABC_TRANSPORTER_1"/>
    <property type="match status" value="1"/>
</dbReference>
<keyword evidence="4" id="KW-1003">Cell membrane</keyword>
<dbReference type="Pfam" id="PF00005">
    <property type="entry name" value="ABC_tran"/>
    <property type="match status" value="1"/>
</dbReference>
<keyword evidence="3" id="KW-0813">Transport</keyword>
<dbReference type="GO" id="GO:0015833">
    <property type="term" value="P:peptide transport"/>
    <property type="evidence" value="ECO:0007669"/>
    <property type="project" value="InterPro"/>
</dbReference>
<evidence type="ECO:0000256" key="7">
    <source>
        <dbReference type="ARBA" id="ARBA00023136"/>
    </source>
</evidence>
<accession>A0A543K808</accession>
<evidence type="ECO:0000256" key="5">
    <source>
        <dbReference type="ARBA" id="ARBA00022741"/>
    </source>
</evidence>
<dbReference type="InterPro" id="IPR003439">
    <property type="entry name" value="ABC_transporter-like_ATP-bd"/>
</dbReference>
<dbReference type="PANTHER" id="PTHR43297">
    <property type="entry name" value="OLIGOPEPTIDE TRANSPORT ATP-BINDING PROTEIN APPD"/>
    <property type="match status" value="1"/>
</dbReference>
<comment type="caution">
    <text evidence="9">The sequence shown here is derived from an EMBL/GenBank/DDBJ whole genome shotgun (WGS) entry which is preliminary data.</text>
</comment>
<dbReference type="FunFam" id="3.40.50.300:FF:000016">
    <property type="entry name" value="Oligopeptide ABC transporter ATP-binding component"/>
    <property type="match status" value="1"/>
</dbReference>
<evidence type="ECO:0000313" key="9">
    <source>
        <dbReference type="EMBL" id="TQM91205.1"/>
    </source>
</evidence>
<protein>
    <submittedName>
        <fullName evidence="9">Peptide/nickel transport system ATP-binding protein</fullName>
    </submittedName>
</protein>
<dbReference type="Proteomes" id="UP000315133">
    <property type="component" value="Unassembled WGS sequence"/>
</dbReference>
<reference evidence="9 10" key="1">
    <citation type="submission" date="2019-06" db="EMBL/GenBank/DDBJ databases">
        <title>Sequencing the genomes of 1000 actinobacteria strains.</title>
        <authorList>
            <person name="Klenk H.-P."/>
        </authorList>
    </citation>
    <scope>NUCLEOTIDE SEQUENCE [LARGE SCALE GENOMIC DNA]</scope>
    <source>
        <strain evidence="9 10">DSM 12362</strain>
    </source>
</reference>
<evidence type="ECO:0000259" key="8">
    <source>
        <dbReference type="PROSITE" id="PS50893"/>
    </source>
</evidence>